<dbReference type="GO" id="GO:0016407">
    <property type="term" value="F:acetyltransferase activity"/>
    <property type="evidence" value="ECO:0007669"/>
    <property type="project" value="InterPro"/>
</dbReference>
<name>A0A2G6QAX8_9BACI</name>
<dbReference type="AlphaFoldDB" id="A0A2G6QAX8"/>
<dbReference type="Gene3D" id="3.30.2140.20">
    <property type="match status" value="2"/>
</dbReference>
<dbReference type="InterPro" id="IPR038765">
    <property type="entry name" value="Papain-like_cys_pep_sf"/>
</dbReference>
<dbReference type="PANTHER" id="PTHR11786">
    <property type="entry name" value="N-HYDROXYARYLAMINE O-ACETYLTRANSFERASE"/>
    <property type="match status" value="1"/>
</dbReference>
<protein>
    <submittedName>
        <fullName evidence="2">Uncharacterized protein</fullName>
    </submittedName>
</protein>
<gene>
    <name evidence="2" type="ORF">CO726_17295</name>
</gene>
<evidence type="ECO:0000313" key="3">
    <source>
        <dbReference type="Proteomes" id="UP000228484"/>
    </source>
</evidence>
<reference evidence="2 3" key="1">
    <citation type="submission" date="2017-09" db="EMBL/GenBank/DDBJ databases">
        <title>Biocontrol bacteria screening and application from spent mushroom substrate.</title>
        <authorList>
            <person name="Sun X."/>
        </authorList>
    </citation>
    <scope>NUCLEOTIDE SEQUENCE [LARGE SCALE GENOMIC DNA]</scope>
    <source>
        <strain evidence="2 3">100374</strain>
    </source>
</reference>
<keyword evidence="3" id="KW-1185">Reference proteome</keyword>
<comment type="similarity">
    <text evidence="1">Belongs to the arylamine N-acetyltransferase family.</text>
</comment>
<dbReference type="EMBL" id="NWUW01000012">
    <property type="protein sequence ID" value="PIE93968.1"/>
    <property type="molecule type" value="Genomic_DNA"/>
</dbReference>
<evidence type="ECO:0000313" key="2">
    <source>
        <dbReference type="EMBL" id="PIE93968.1"/>
    </source>
</evidence>
<sequence>MTDYQKQFFTRVNIEEKETVSFEYLPHIMQAMAQTVPFENLNILENNFTEISKENLKEKIIVEHEGSPFNKVPLIVKLTEDGHASLTKDTLTIAKNGKKTKENVTDVQYKNLLHSKFGITL</sequence>
<dbReference type="InterPro" id="IPR001447">
    <property type="entry name" value="Arylamine_N-AcTrfase"/>
</dbReference>
<dbReference type="Proteomes" id="UP000228484">
    <property type="component" value="Unassembled WGS sequence"/>
</dbReference>
<dbReference type="Pfam" id="PF00797">
    <property type="entry name" value="Acetyltransf_2"/>
    <property type="match status" value="1"/>
</dbReference>
<dbReference type="InterPro" id="IPR053710">
    <property type="entry name" value="Arylamine_NAT_domain_sf"/>
</dbReference>
<organism evidence="2 3">
    <name type="scientific">Bacillus fungorum</name>
    <dbReference type="NCBI Taxonomy" id="2039284"/>
    <lineage>
        <taxon>Bacteria</taxon>
        <taxon>Bacillati</taxon>
        <taxon>Bacillota</taxon>
        <taxon>Bacilli</taxon>
        <taxon>Bacillales</taxon>
        <taxon>Bacillaceae</taxon>
        <taxon>Bacillus</taxon>
    </lineage>
</organism>
<accession>A0A2G6QAX8</accession>
<proteinExistence type="inferred from homology"/>
<comment type="caution">
    <text evidence="2">The sequence shown here is derived from an EMBL/GenBank/DDBJ whole genome shotgun (WGS) entry which is preliminary data.</text>
</comment>
<dbReference type="RefSeq" id="WP_099685062.1">
    <property type="nucleotide sequence ID" value="NZ_NWUW01000012.1"/>
</dbReference>
<dbReference type="SUPFAM" id="SSF54001">
    <property type="entry name" value="Cysteine proteinases"/>
    <property type="match status" value="2"/>
</dbReference>
<evidence type="ECO:0000256" key="1">
    <source>
        <dbReference type="ARBA" id="ARBA00006547"/>
    </source>
</evidence>
<dbReference type="PANTHER" id="PTHR11786:SF0">
    <property type="entry name" value="ARYLAMINE N-ACETYLTRANSFERASE 4-RELATED"/>
    <property type="match status" value="1"/>
</dbReference>